<gene>
    <name evidence="1" type="ORF">PUR21_19395</name>
</gene>
<evidence type="ECO:0000313" key="1">
    <source>
        <dbReference type="EMBL" id="MEN3229788.1"/>
    </source>
</evidence>
<accession>A0ABU9ZEP5</accession>
<dbReference type="EMBL" id="JAQYXL010000001">
    <property type="protein sequence ID" value="MEN3229788.1"/>
    <property type="molecule type" value="Genomic_DNA"/>
</dbReference>
<name>A0ABU9ZEP5_9HYPH</name>
<keyword evidence="2" id="KW-1185">Reference proteome</keyword>
<reference evidence="1 2" key="1">
    <citation type="journal article" date="2023" name="PLoS ONE">
        <title>Complete genome assembly of Hawai'i environmental nontuberculous mycobacteria reveals unexpected co-isolation with methylobacteria.</title>
        <authorList>
            <person name="Hendrix J."/>
            <person name="Epperson L.E."/>
            <person name="Tong E.I."/>
            <person name="Chan Y.L."/>
            <person name="Hasan N.A."/>
            <person name="Dawrs S.N."/>
            <person name="Norton G.J."/>
            <person name="Virdi R."/>
            <person name="Crooks J.L."/>
            <person name="Chan E.D."/>
            <person name="Honda J.R."/>
            <person name="Strong M."/>
        </authorList>
    </citation>
    <scope>NUCLEOTIDE SEQUENCE [LARGE SCALE GENOMIC DNA]</scope>
    <source>
        <strain evidence="1 2">NJH_HI01</strain>
    </source>
</reference>
<dbReference type="Proteomes" id="UP001404845">
    <property type="component" value="Unassembled WGS sequence"/>
</dbReference>
<protein>
    <submittedName>
        <fullName evidence="1">Uncharacterized protein</fullName>
    </submittedName>
</protein>
<organism evidence="1 2">
    <name type="scientific">Methylorubrum rhodesianum</name>
    <dbReference type="NCBI Taxonomy" id="29427"/>
    <lineage>
        <taxon>Bacteria</taxon>
        <taxon>Pseudomonadati</taxon>
        <taxon>Pseudomonadota</taxon>
        <taxon>Alphaproteobacteria</taxon>
        <taxon>Hyphomicrobiales</taxon>
        <taxon>Methylobacteriaceae</taxon>
        <taxon>Methylorubrum</taxon>
    </lineage>
</organism>
<dbReference type="RefSeq" id="WP_345971439.1">
    <property type="nucleotide sequence ID" value="NZ_JAQYXL010000001.1"/>
</dbReference>
<proteinExistence type="predicted"/>
<sequence>MTLVDSSLWPAPAALVLGLVVGAPTGLPRRGLALAAAGLLLAGLASPQTAPSEPGLWIETAALLLGTDLAGCALGGLGRAVSGGPL</sequence>
<comment type="caution">
    <text evidence="1">The sequence shown here is derived from an EMBL/GenBank/DDBJ whole genome shotgun (WGS) entry which is preliminary data.</text>
</comment>
<evidence type="ECO:0000313" key="2">
    <source>
        <dbReference type="Proteomes" id="UP001404845"/>
    </source>
</evidence>